<evidence type="ECO:0000256" key="6">
    <source>
        <dbReference type="ARBA" id="ARBA00022824"/>
    </source>
</evidence>
<dbReference type="GO" id="GO:0030942">
    <property type="term" value="F:endoplasmic reticulum signal peptide binding"/>
    <property type="evidence" value="ECO:0007669"/>
    <property type="project" value="InterPro"/>
</dbReference>
<reference evidence="13 14" key="1">
    <citation type="submission" date="2024-04" db="EMBL/GenBank/DDBJ databases">
        <authorList>
            <person name="Waldvogel A.-M."/>
            <person name="Schoenle A."/>
        </authorList>
    </citation>
    <scope>NUCLEOTIDE SEQUENCE [LARGE SCALE GENOMIC DNA]</scope>
</reference>
<dbReference type="GO" id="GO:0005047">
    <property type="term" value="F:signal recognition particle binding"/>
    <property type="evidence" value="ECO:0007669"/>
    <property type="project" value="InterPro"/>
</dbReference>
<dbReference type="Proteomes" id="UP001497482">
    <property type="component" value="Chromosome 3"/>
</dbReference>
<dbReference type="AlphaFoldDB" id="A0AAV2LH84"/>
<proteinExistence type="inferred from homology"/>
<evidence type="ECO:0000256" key="9">
    <source>
        <dbReference type="ARBA" id="ARBA00023242"/>
    </source>
</evidence>
<comment type="subcellular location">
    <subcellularLocation>
        <location evidence="2">Cytoplasm</location>
    </subcellularLocation>
    <subcellularLocation>
        <location evidence="1">Endoplasmic reticulum</location>
    </subcellularLocation>
    <subcellularLocation>
        <location evidence="3">Nucleus</location>
        <location evidence="3">Nucleolus</location>
    </subcellularLocation>
</comment>
<evidence type="ECO:0000256" key="3">
    <source>
        <dbReference type="ARBA" id="ARBA00004604"/>
    </source>
</evidence>
<dbReference type="Gene3D" id="3.30.930.10">
    <property type="entry name" value="Bira Bifunctional Protein, Domain 2"/>
    <property type="match status" value="1"/>
</dbReference>
<dbReference type="GO" id="GO:0005786">
    <property type="term" value="C:signal recognition particle, endoplasmic reticulum targeting"/>
    <property type="evidence" value="ECO:0007669"/>
    <property type="project" value="UniProtKB-KW"/>
</dbReference>
<dbReference type="InterPro" id="IPR034652">
    <property type="entry name" value="SRP68-RBD"/>
</dbReference>
<evidence type="ECO:0000256" key="12">
    <source>
        <dbReference type="ARBA" id="ARBA00083741"/>
    </source>
</evidence>
<dbReference type="SUPFAM" id="SSF48452">
    <property type="entry name" value="TPR-like"/>
    <property type="match status" value="1"/>
</dbReference>
<dbReference type="GO" id="GO:0006614">
    <property type="term" value="P:SRP-dependent cotranslational protein targeting to membrane"/>
    <property type="evidence" value="ECO:0007669"/>
    <property type="project" value="InterPro"/>
</dbReference>
<evidence type="ECO:0000256" key="7">
    <source>
        <dbReference type="ARBA" id="ARBA00022884"/>
    </source>
</evidence>
<keyword evidence="5" id="KW-0963">Cytoplasm</keyword>
<comment type="similarity">
    <text evidence="4">Belongs to the SRP68 family.</text>
</comment>
<dbReference type="GO" id="GO:0005783">
    <property type="term" value="C:endoplasmic reticulum"/>
    <property type="evidence" value="ECO:0007669"/>
    <property type="project" value="UniProtKB-SubCell"/>
</dbReference>
<evidence type="ECO:0000256" key="11">
    <source>
        <dbReference type="ARBA" id="ARBA00029498"/>
    </source>
</evidence>
<name>A0AAV2LH84_KNICA</name>
<keyword evidence="8" id="KW-0733">Signal recognition particle</keyword>
<evidence type="ECO:0000256" key="1">
    <source>
        <dbReference type="ARBA" id="ARBA00004240"/>
    </source>
</evidence>
<evidence type="ECO:0000256" key="5">
    <source>
        <dbReference type="ARBA" id="ARBA00022490"/>
    </source>
</evidence>
<dbReference type="CDD" id="cd15481">
    <property type="entry name" value="SRP68-RBD"/>
    <property type="match status" value="1"/>
</dbReference>
<dbReference type="FunFam" id="1.10.3450.40:FF:000001">
    <property type="entry name" value="Signal recognition particle subunit SRP68"/>
    <property type="match status" value="1"/>
</dbReference>
<evidence type="ECO:0000256" key="8">
    <source>
        <dbReference type="ARBA" id="ARBA00023135"/>
    </source>
</evidence>
<dbReference type="Gene3D" id="1.10.3450.40">
    <property type="entry name" value="Signal recognition particle, SRP68 subunit, RNA-binding domain"/>
    <property type="match status" value="1"/>
</dbReference>
<dbReference type="PANTHER" id="PTHR12860:SF0">
    <property type="entry name" value="SIGNAL RECOGNITION PARTICLE SUBUNIT SRP68"/>
    <property type="match status" value="1"/>
</dbReference>
<evidence type="ECO:0000256" key="10">
    <source>
        <dbReference type="ARBA" id="ARBA00023274"/>
    </source>
</evidence>
<dbReference type="GO" id="GO:0005730">
    <property type="term" value="C:nucleolus"/>
    <property type="evidence" value="ECO:0007669"/>
    <property type="project" value="UniProtKB-SubCell"/>
</dbReference>
<evidence type="ECO:0000256" key="4">
    <source>
        <dbReference type="ARBA" id="ARBA00009352"/>
    </source>
</evidence>
<protein>
    <recommendedName>
        <fullName evidence="11">Signal recognition particle subunit SRP68</fullName>
    </recommendedName>
    <alternativeName>
        <fullName evidence="12">Signal recognition particle 68 kDa protein</fullName>
    </alternativeName>
</protein>
<evidence type="ECO:0000256" key="2">
    <source>
        <dbReference type="ARBA" id="ARBA00004496"/>
    </source>
</evidence>
<dbReference type="GO" id="GO:0005829">
    <property type="term" value="C:cytosol"/>
    <property type="evidence" value="ECO:0007669"/>
    <property type="project" value="UniProtKB-ARBA"/>
</dbReference>
<dbReference type="SUPFAM" id="SSF52954">
    <property type="entry name" value="Class II aaRS ABD-related"/>
    <property type="match status" value="1"/>
</dbReference>
<dbReference type="InterPro" id="IPR045864">
    <property type="entry name" value="aa-tRNA-synth_II/BPL/LPL"/>
</dbReference>
<dbReference type="InterPro" id="IPR038253">
    <property type="entry name" value="SRP68_N_sf"/>
</dbReference>
<dbReference type="EMBL" id="OZ035825">
    <property type="protein sequence ID" value="CAL1601685.1"/>
    <property type="molecule type" value="Genomic_DNA"/>
</dbReference>
<gene>
    <name evidence="13" type="ORF">KC01_LOCUS29595</name>
</gene>
<sequence length="898" mass="102120">MMEQLNYLLETSPSLRTNFLQGALEQCVPSLELVNRKLPFGLAETGVCFPALSCGLPDAVTLTSLVWFCSPHTSSQWLDFWARQRLRWWKKFALSPSDFTSSDVPEQDLELPASRGVKIFYNFPWGSKPIETMWSRGDSELLQAHNLVRSKLQCRDGRKSIPHVVTVTANMDEGVIAFLFNSLQKREGSERNLHQRKVLKLHPVLAPVKVALDLGRGSTVELRQVCEGLQQELLDSKISTWPGYLEAMSTSMEQLNARYDEMGVLFSTILNESTLENGLLQSLYSFLIGWTGGPCASLAKLHLFSSDMAGEKLNDVKVPLSDENKENHQEGFLGLEILQIIKESQQQHGLRHGDYQRYRGYCSRRMRRLRKTLGFKMGNRHKFVGKKITVEMLSDSRYLLIVLMEAERAWSYAMQLKQEANTEPRKRFHLLARLRKAAKHSERLEKLCESPRVDAKTKLEAQAYTAYLSGMVEFELQEWKRAMEAFNKCKTIYKKLASAFTEEMALLYRQRVDEISPNIRYCAYNIGDQNAINDLMQMRLTGGGGGMMAEKLEALITQARTKQAATMSEVEWRGRIVPVKIDKARIFLLGLADNEAAIAQASNEETKEHLYETLLAECRDTIQAVKEELKTEAKQRERGSEVESGKVSNMQFLHSYLSYIKLCTLVKRNESMAHTLQAKLKEPQTDDKRGPRPQDLIRLYDIILQSLAELSTLQGLEDDHTFQKEVSLKTLVYKAYRCFFIAQSYVLVKKWSEALVLYERVLKYAKEVQSKAKGLNNSLKDLPDVQELIAEVNAEKYSLQAAAILDTDENAEAPSQPQVKDTTPLCDRLDSFRLDTSLVGKQPNLVHFPPDFQPIPCKPLFFDLALNHAAFPPLDDKVEQKGKGGLTGYFKNIFGFGS</sequence>
<dbReference type="InterPro" id="IPR026258">
    <property type="entry name" value="SRP68"/>
</dbReference>
<keyword evidence="9" id="KW-0539">Nucleus</keyword>
<keyword evidence="14" id="KW-1185">Reference proteome</keyword>
<dbReference type="Gene3D" id="3.40.50.800">
    <property type="entry name" value="Anticodon-binding domain"/>
    <property type="match status" value="1"/>
</dbReference>
<dbReference type="SUPFAM" id="SSF55681">
    <property type="entry name" value="Class II aaRS and biotin synthetases"/>
    <property type="match status" value="1"/>
</dbReference>
<keyword evidence="10" id="KW-0687">Ribonucleoprotein</keyword>
<keyword evidence="6" id="KW-0256">Endoplasmic reticulum</keyword>
<dbReference type="InterPro" id="IPR011990">
    <property type="entry name" value="TPR-like_helical_dom_sf"/>
</dbReference>
<dbReference type="PANTHER" id="PTHR12860">
    <property type="entry name" value="SIGNAL RECOGNITION PARTICLE 68 KDA PROTEIN"/>
    <property type="match status" value="1"/>
</dbReference>
<keyword evidence="7" id="KW-0694">RNA-binding</keyword>
<dbReference type="InterPro" id="IPR036621">
    <property type="entry name" value="Anticodon-bd_dom_sf"/>
</dbReference>
<evidence type="ECO:0000313" key="14">
    <source>
        <dbReference type="Proteomes" id="UP001497482"/>
    </source>
</evidence>
<dbReference type="GO" id="GO:0008312">
    <property type="term" value="F:7S RNA binding"/>
    <property type="evidence" value="ECO:0007669"/>
    <property type="project" value="InterPro"/>
</dbReference>
<dbReference type="Pfam" id="PF16969">
    <property type="entry name" value="SRP68"/>
    <property type="match status" value="1"/>
</dbReference>
<evidence type="ECO:0000313" key="13">
    <source>
        <dbReference type="EMBL" id="CAL1601685.1"/>
    </source>
</evidence>
<organism evidence="13 14">
    <name type="scientific">Knipowitschia caucasica</name>
    <name type="common">Caucasian dwarf goby</name>
    <name type="synonym">Pomatoschistus caucasicus</name>
    <dbReference type="NCBI Taxonomy" id="637954"/>
    <lineage>
        <taxon>Eukaryota</taxon>
        <taxon>Metazoa</taxon>
        <taxon>Chordata</taxon>
        <taxon>Craniata</taxon>
        <taxon>Vertebrata</taxon>
        <taxon>Euteleostomi</taxon>
        <taxon>Actinopterygii</taxon>
        <taxon>Neopterygii</taxon>
        <taxon>Teleostei</taxon>
        <taxon>Neoteleostei</taxon>
        <taxon>Acanthomorphata</taxon>
        <taxon>Gobiaria</taxon>
        <taxon>Gobiiformes</taxon>
        <taxon>Gobioidei</taxon>
        <taxon>Gobiidae</taxon>
        <taxon>Gobiinae</taxon>
        <taxon>Knipowitschia</taxon>
    </lineage>
</organism>
<accession>A0AAV2LH84</accession>